<accession>U5T4I9</accession>
<keyword evidence="1" id="KW-0560">Oxidoreductase</keyword>
<evidence type="ECO:0000313" key="4">
    <source>
        <dbReference type="Proteomes" id="UP000017640"/>
    </source>
</evidence>
<dbReference type="Gene3D" id="1.10.10.1100">
    <property type="entry name" value="BFD-like [2Fe-2S]-binding domain"/>
    <property type="match status" value="1"/>
</dbReference>
<dbReference type="HOGENOM" id="CLU_030705_1_0_6"/>
<name>U5T4I9_9GAMM</name>
<dbReference type="EMBL" id="CP005990">
    <property type="protein sequence ID" value="AGY91233.1"/>
    <property type="molecule type" value="Genomic_DNA"/>
</dbReference>
<reference evidence="3 4" key="1">
    <citation type="journal article" date="2013" name="BMC Genomics">
        <title>Genomes of "Spiribacter", a streamlined, successful halophilic bacterium.</title>
        <authorList>
            <person name="Lopez-Perez M."/>
            <person name="Ghai R."/>
            <person name="Leon M.J."/>
            <person name="Rodriguez-Olmos A."/>
            <person name="Copa-Patino J.L."/>
            <person name="Soliveri J."/>
            <person name="Sanchez-Porro C."/>
            <person name="Ventosa A."/>
            <person name="Rodriguez-Valera F."/>
        </authorList>
    </citation>
    <scope>NUCLEOTIDE SEQUENCE [LARGE SCALE GENOMIC DNA]</scope>
    <source>
        <strain evidence="3 4">UAH-SP71</strain>
    </source>
</reference>
<keyword evidence="4" id="KW-1185">Reference proteome</keyword>
<dbReference type="KEGG" id="spiu:SPICUR_01045"/>
<dbReference type="Pfam" id="PF07992">
    <property type="entry name" value="Pyr_redox_2"/>
    <property type="match status" value="1"/>
</dbReference>
<dbReference type="eggNOG" id="COG0446">
    <property type="taxonomic scope" value="Bacteria"/>
</dbReference>
<dbReference type="Gene3D" id="3.40.50.720">
    <property type="entry name" value="NAD(P)-binding Rossmann-like Domain"/>
    <property type="match status" value="1"/>
</dbReference>
<dbReference type="SUPFAM" id="SSF51905">
    <property type="entry name" value="FAD/NAD(P)-binding domain"/>
    <property type="match status" value="1"/>
</dbReference>
<dbReference type="PRINTS" id="PR00419">
    <property type="entry name" value="ADXRDTASE"/>
</dbReference>
<dbReference type="Gene3D" id="3.50.50.60">
    <property type="entry name" value="FAD/NAD(P)-binding domain"/>
    <property type="match status" value="1"/>
</dbReference>
<gene>
    <name evidence="3" type="ORF">SPICUR_01045</name>
</gene>
<dbReference type="GO" id="GO:0016491">
    <property type="term" value="F:oxidoreductase activity"/>
    <property type="evidence" value="ECO:0007669"/>
    <property type="project" value="UniProtKB-KW"/>
</dbReference>
<sequence>MSIAIVGTGPAGAAAARELVARGAAVTLFDEQPRSGGNIDRVRTTTQSTALETLARTSPRVELRTATRVLSTEAGGRVWFDGGDGAESRDFEAIVLACGAYDIHDPIPGLPAAGASSAGALQALLKGQGIVPTGSVVIAGSGPFLTVVAAGLVRAGVRVTDVVDRLRLSDYLRLAPWGLGIPGNSLEFLQTRWRLWQAGVRVRHGVGVAEVTDNQLVTDTNASIPFDHLGLSERFVPQTQLARTAGCRLEYDPIGGYWVVVTDAVGRTSQSGIYVIGEGQGIRGWRHAELSGERVAPAVIADQQGHSSPRPGRRGRRRFLIGFARGLEHRQHARSPERRRRDAVICPCEGTRVEAVDEAVSLGLADLSSVKVVTRCGMGPCQGRYCEPQVTARICAAGATPRGALNQRAFSRPVSVAEVIDDAG</sequence>
<dbReference type="InterPro" id="IPR023753">
    <property type="entry name" value="FAD/NAD-binding_dom"/>
</dbReference>
<evidence type="ECO:0000313" key="3">
    <source>
        <dbReference type="EMBL" id="AGY91233.1"/>
    </source>
</evidence>
<dbReference type="RefSeq" id="WP_023365149.1">
    <property type="nucleotide sequence ID" value="NC_022664.1"/>
</dbReference>
<evidence type="ECO:0000259" key="2">
    <source>
        <dbReference type="Pfam" id="PF07992"/>
    </source>
</evidence>
<feature type="domain" description="FAD/NAD(P)-binding" evidence="2">
    <location>
        <begin position="2"/>
        <end position="289"/>
    </location>
</feature>
<organism evidence="3 4">
    <name type="scientific">Spiribacter curvatus</name>
    <dbReference type="NCBI Taxonomy" id="1335757"/>
    <lineage>
        <taxon>Bacteria</taxon>
        <taxon>Pseudomonadati</taxon>
        <taxon>Pseudomonadota</taxon>
        <taxon>Gammaproteobacteria</taxon>
        <taxon>Chromatiales</taxon>
        <taxon>Ectothiorhodospiraceae</taxon>
        <taxon>Spiribacter</taxon>
    </lineage>
</organism>
<protein>
    <recommendedName>
        <fullName evidence="2">FAD/NAD(P)-binding domain-containing protein</fullName>
    </recommendedName>
</protein>
<dbReference type="InterPro" id="IPR041854">
    <property type="entry name" value="BFD-like_2Fe2S-bd_dom_sf"/>
</dbReference>
<dbReference type="Proteomes" id="UP000017640">
    <property type="component" value="Chromosome"/>
</dbReference>
<dbReference type="PANTHER" id="PTHR42949">
    <property type="entry name" value="ANAEROBIC GLYCEROL-3-PHOSPHATE DEHYDROGENASE SUBUNIT B"/>
    <property type="match status" value="1"/>
</dbReference>
<dbReference type="InterPro" id="IPR036188">
    <property type="entry name" value="FAD/NAD-bd_sf"/>
</dbReference>
<proteinExistence type="predicted"/>
<dbReference type="STRING" id="1335757.SPICUR_01045"/>
<evidence type="ECO:0000256" key="1">
    <source>
        <dbReference type="ARBA" id="ARBA00023002"/>
    </source>
</evidence>
<dbReference type="OrthoDB" id="9801699at2"/>
<dbReference type="InterPro" id="IPR051691">
    <property type="entry name" value="Metab_Enz_Cyan_OpOx_G3PDH"/>
</dbReference>
<dbReference type="PANTHER" id="PTHR42949:SF3">
    <property type="entry name" value="ANAEROBIC GLYCEROL-3-PHOSPHATE DEHYDROGENASE SUBUNIT B"/>
    <property type="match status" value="1"/>
</dbReference>
<dbReference type="AlphaFoldDB" id="U5T4I9"/>